<dbReference type="SUPFAM" id="SSF48163">
    <property type="entry name" value="An anticodon-binding domain of class I aminoacyl-tRNA synthetases"/>
    <property type="match status" value="1"/>
</dbReference>
<dbReference type="InterPro" id="IPR004527">
    <property type="entry name" value="Glu-tRNA-ligase_bac/mito"/>
</dbReference>
<evidence type="ECO:0000256" key="6">
    <source>
        <dbReference type="ARBA" id="ARBA00022917"/>
    </source>
</evidence>
<sequence>MNIASLLSNKNAAFLLNPSLLKINSFSVFTTATPLLHASRISLQYYRAYTNDTKLNELSTIKTPVRVRFAPSPTGSLHLGGLRTALYNYLFAKKHKGKFILRIEDTDAKRLVPGALQKIMSTLHAAGIHPDEETLDSIRQTAVLEGRIPVYDKRCRKLTPSQIEKNIKENKNYTIRLKCPSDTNKFTDHVYGTITMGMAQQDDAILLKSDGSPTYHLAHPVDDHLMEISHVFRGEEWLSSTPKHLAIFKALGWNPPKYVHLPLIFGHDKKKLSKRTGTADFDSYIKKGYLPESIINFLAFLGWAPKNSKTELNSIDQLADMFVLSDINKSNPILYSEKLDWFNNQYIVKSLSTDEQIENQAKLMSEYIKTHLNLQSEPVIESVISALKLCKNELFFYNDIAKVANYFFVHPDYDYSQLSSTFKDILPSKKESIALAIKSNVMKYESFTPDLSSEVMDKSVTWTKIAKTVSKDLGISLGVVNRLMRYIITGKMTGPSLNPLMAAIGITDVLKRIDIFINFLQKNQ</sequence>
<evidence type="ECO:0000259" key="10">
    <source>
        <dbReference type="Pfam" id="PF00749"/>
    </source>
</evidence>
<dbReference type="InterPro" id="IPR008925">
    <property type="entry name" value="aa_tRNA-synth_I_cd-bd_sf"/>
</dbReference>
<dbReference type="SUPFAM" id="SSF52374">
    <property type="entry name" value="Nucleotidylyl transferase"/>
    <property type="match status" value="1"/>
</dbReference>
<dbReference type="Gene3D" id="3.40.50.620">
    <property type="entry name" value="HUPs"/>
    <property type="match status" value="2"/>
</dbReference>
<keyword evidence="4 9" id="KW-0547">Nucleotide-binding</keyword>
<evidence type="ECO:0000313" key="12">
    <source>
        <dbReference type="EMBL" id="PVU90292.1"/>
    </source>
</evidence>
<dbReference type="EC" id="6.1.1.17" evidence="2"/>
<evidence type="ECO:0000259" key="11">
    <source>
        <dbReference type="Pfam" id="PF19269"/>
    </source>
</evidence>
<dbReference type="NCBIfam" id="TIGR00464">
    <property type="entry name" value="gltX_bact"/>
    <property type="match status" value="1"/>
</dbReference>
<comment type="caution">
    <text evidence="12">The sequence shown here is derived from an EMBL/GenBank/DDBJ whole genome shotgun (WGS) entry which is preliminary data.</text>
</comment>
<dbReference type="InterPro" id="IPR033910">
    <property type="entry name" value="GluRS_core"/>
</dbReference>
<dbReference type="STRING" id="133385.A0A2T9YD90"/>
<dbReference type="Gene3D" id="1.10.10.350">
    <property type="match status" value="1"/>
</dbReference>
<dbReference type="GO" id="GO:0006424">
    <property type="term" value="P:glutamyl-tRNA aminoacylation"/>
    <property type="evidence" value="ECO:0007669"/>
    <property type="project" value="InterPro"/>
</dbReference>
<dbReference type="GO" id="GO:0005524">
    <property type="term" value="F:ATP binding"/>
    <property type="evidence" value="ECO:0007669"/>
    <property type="project" value="UniProtKB-KW"/>
</dbReference>
<evidence type="ECO:0000256" key="3">
    <source>
        <dbReference type="ARBA" id="ARBA00022598"/>
    </source>
</evidence>
<feature type="domain" description="Glutamyl/glutaminyl-tRNA synthetase class Ib catalytic" evidence="10">
    <location>
        <begin position="132"/>
        <end position="341"/>
    </location>
</feature>
<dbReference type="CDD" id="cd00808">
    <property type="entry name" value="GluRS_core"/>
    <property type="match status" value="1"/>
</dbReference>
<dbReference type="GO" id="GO:0008270">
    <property type="term" value="F:zinc ion binding"/>
    <property type="evidence" value="ECO:0007669"/>
    <property type="project" value="InterPro"/>
</dbReference>
<dbReference type="AlphaFoldDB" id="A0A2T9YD90"/>
<keyword evidence="7 9" id="KW-0030">Aminoacyl-tRNA synthetase</keyword>
<organism evidence="12 13">
    <name type="scientific">Smittium simulii</name>
    <dbReference type="NCBI Taxonomy" id="133385"/>
    <lineage>
        <taxon>Eukaryota</taxon>
        <taxon>Fungi</taxon>
        <taxon>Fungi incertae sedis</taxon>
        <taxon>Zoopagomycota</taxon>
        <taxon>Kickxellomycotina</taxon>
        <taxon>Harpellomycetes</taxon>
        <taxon>Harpellales</taxon>
        <taxon>Legeriomycetaceae</taxon>
        <taxon>Smittium</taxon>
    </lineage>
</organism>
<protein>
    <recommendedName>
        <fullName evidence="2">glutamate--tRNA ligase</fullName>
        <ecNumber evidence="2">6.1.1.17</ecNumber>
    </recommendedName>
    <alternativeName>
        <fullName evidence="8">Glutamyl-tRNA synthetase</fullName>
    </alternativeName>
</protein>
<evidence type="ECO:0000313" key="13">
    <source>
        <dbReference type="Proteomes" id="UP000245383"/>
    </source>
</evidence>
<evidence type="ECO:0000256" key="7">
    <source>
        <dbReference type="ARBA" id="ARBA00023146"/>
    </source>
</evidence>
<dbReference type="InterPro" id="IPR020751">
    <property type="entry name" value="aa-tRNA-synth_I_codon-bd_sub2"/>
</dbReference>
<keyword evidence="13" id="KW-1185">Reference proteome</keyword>
<dbReference type="InterPro" id="IPR020058">
    <property type="entry name" value="Glu/Gln-tRNA-synth_Ib_cat-dom"/>
</dbReference>
<proteinExistence type="inferred from homology"/>
<name>A0A2T9YD90_9FUNG</name>
<gene>
    <name evidence="12" type="ORF">BB561_004942</name>
</gene>
<dbReference type="OrthoDB" id="428822at2759"/>
<evidence type="ECO:0000256" key="4">
    <source>
        <dbReference type="ARBA" id="ARBA00022741"/>
    </source>
</evidence>
<evidence type="ECO:0000256" key="2">
    <source>
        <dbReference type="ARBA" id="ARBA00012835"/>
    </source>
</evidence>
<dbReference type="InterPro" id="IPR000924">
    <property type="entry name" value="Glu/Gln-tRNA-synth"/>
</dbReference>
<dbReference type="PRINTS" id="PR00987">
    <property type="entry name" value="TRNASYNTHGLU"/>
</dbReference>
<dbReference type="PANTHER" id="PTHR43311">
    <property type="entry name" value="GLUTAMATE--TRNA LIGASE"/>
    <property type="match status" value="1"/>
</dbReference>
<dbReference type="InterPro" id="IPR014729">
    <property type="entry name" value="Rossmann-like_a/b/a_fold"/>
</dbReference>
<reference evidence="12 13" key="1">
    <citation type="journal article" date="2018" name="MBio">
        <title>Comparative Genomics Reveals the Core Gene Toolbox for the Fungus-Insect Symbiosis.</title>
        <authorList>
            <person name="Wang Y."/>
            <person name="Stata M."/>
            <person name="Wang W."/>
            <person name="Stajich J.E."/>
            <person name="White M.M."/>
            <person name="Moncalvo J.M."/>
        </authorList>
    </citation>
    <scope>NUCLEOTIDE SEQUENCE [LARGE SCALE GENOMIC DNA]</scope>
    <source>
        <strain evidence="12 13">SWE-8-4</strain>
    </source>
</reference>
<dbReference type="GO" id="GO:0005739">
    <property type="term" value="C:mitochondrion"/>
    <property type="evidence" value="ECO:0007669"/>
    <property type="project" value="TreeGrafter"/>
</dbReference>
<evidence type="ECO:0000256" key="1">
    <source>
        <dbReference type="ARBA" id="ARBA00007894"/>
    </source>
</evidence>
<dbReference type="GO" id="GO:0000049">
    <property type="term" value="F:tRNA binding"/>
    <property type="evidence" value="ECO:0007669"/>
    <property type="project" value="InterPro"/>
</dbReference>
<dbReference type="PANTHER" id="PTHR43311:SF2">
    <property type="entry name" value="GLUTAMATE--TRNA LIGASE, MITOCHONDRIAL-RELATED"/>
    <property type="match status" value="1"/>
</dbReference>
<dbReference type="Proteomes" id="UP000245383">
    <property type="component" value="Unassembled WGS sequence"/>
</dbReference>
<keyword evidence="6 9" id="KW-0648">Protein biosynthesis</keyword>
<evidence type="ECO:0000256" key="8">
    <source>
        <dbReference type="ARBA" id="ARBA00030865"/>
    </source>
</evidence>
<keyword evidence="3 9" id="KW-0436">Ligase</keyword>
<dbReference type="InterPro" id="IPR049940">
    <property type="entry name" value="GluQ/Sye"/>
</dbReference>
<dbReference type="Pfam" id="PF19269">
    <property type="entry name" value="Anticodon_2"/>
    <property type="match status" value="1"/>
</dbReference>
<dbReference type="GO" id="GO:0004818">
    <property type="term" value="F:glutamate-tRNA ligase activity"/>
    <property type="evidence" value="ECO:0007669"/>
    <property type="project" value="UniProtKB-EC"/>
</dbReference>
<dbReference type="EMBL" id="MBFR01000267">
    <property type="protein sequence ID" value="PVU90292.1"/>
    <property type="molecule type" value="Genomic_DNA"/>
</dbReference>
<dbReference type="Pfam" id="PF00749">
    <property type="entry name" value="tRNA-synt_1c"/>
    <property type="match status" value="1"/>
</dbReference>
<evidence type="ECO:0000256" key="5">
    <source>
        <dbReference type="ARBA" id="ARBA00022840"/>
    </source>
</evidence>
<dbReference type="HAMAP" id="MF_00022">
    <property type="entry name" value="Glu_tRNA_synth_type1"/>
    <property type="match status" value="1"/>
</dbReference>
<dbReference type="InterPro" id="IPR001412">
    <property type="entry name" value="aa-tRNA-synth_I_CS"/>
</dbReference>
<feature type="domain" description="Aminoacyl-tRNA synthetase class I anticodon-binding" evidence="11">
    <location>
        <begin position="373"/>
        <end position="516"/>
    </location>
</feature>
<comment type="similarity">
    <text evidence="1">Belongs to the class-I aminoacyl-tRNA synthetase family. Glutamate--tRNA ligase type 1 subfamily.</text>
</comment>
<dbReference type="InterPro" id="IPR045462">
    <property type="entry name" value="aa-tRNA-synth_I_cd-bd"/>
</dbReference>
<keyword evidence="5 9" id="KW-0067">ATP-binding</keyword>
<evidence type="ECO:0000256" key="9">
    <source>
        <dbReference type="RuleBase" id="RU363037"/>
    </source>
</evidence>
<accession>A0A2T9YD90</accession>
<dbReference type="PROSITE" id="PS00178">
    <property type="entry name" value="AA_TRNA_LIGASE_I"/>
    <property type="match status" value="1"/>
</dbReference>